<gene>
    <name evidence="2" type="ORF">SAMN07250955_106204</name>
</gene>
<sequence>MISIPHPPPSPPETRTNWVRWLAQGYPISLAVVLNSLPRDPETGWPAGGLPAPPLRLLLGLPEEPEADKPASPKSPAQATPPGGKP</sequence>
<accession>A0A212R956</accession>
<evidence type="ECO:0000256" key="1">
    <source>
        <dbReference type="SAM" id="MobiDB-lite"/>
    </source>
</evidence>
<organism evidence="2 3">
    <name type="scientific">Arboricoccus pini</name>
    <dbReference type="NCBI Taxonomy" id="1963835"/>
    <lineage>
        <taxon>Bacteria</taxon>
        <taxon>Pseudomonadati</taxon>
        <taxon>Pseudomonadota</taxon>
        <taxon>Alphaproteobacteria</taxon>
        <taxon>Geminicoccales</taxon>
        <taxon>Geminicoccaceae</taxon>
        <taxon>Arboricoccus</taxon>
    </lineage>
</organism>
<evidence type="ECO:0000313" key="3">
    <source>
        <dbReference type="Proteomes" id="UP000197065"/>
    </source>
</evidence>
<reference evidence="2 3" key="1">
    <citation type="submission" date="2017-06" db="EMBL/GenBank/DDBJ databases">
        <authorList>
            <person name="Kim H.J."/>
            <person name="Triplett B.A."/>
        </authorList>
    </citation>
    <scope>NUCLEOTIDE SEQUENCE [LARGE SCALE GENOMIC DNA]</scope>
    <source>
        <strain evidence="2 3">B29T1</strain>
    </source>
</reference>
<name>A0A212R956_9PROT</name>
<feature type="region of interest" description="Disordered" evidence="1">
    <location>
        <begin position="60"/>
        <end position="86"/>
    </location>
</feature>
<dbReference type="Proteomes" id="UP000197065">
    <property type="component" value="Unassembled WGS sequence"/>
</dbReference>
<proteinExistence type="predicted"/>
<keyword evidence="3" id="KW-1185">Reference proteome</keyword>
<dbReference type="AlphaFoldDB" id="A0A212R956"/>
<evidence type="ECO:0000313" key="2">
    <source>
        <dbReference type="EMBL" id="SNB68524.1"/>
    </source>
</evidence>
<protein>
    <submittedName>
        <fullName evidence="2">Uncharacterized protein</fullName>
    </submittedName>
</protein>
<dbReference type="EMBL" id="FYEH01000006">
    <property type="protein sequence ID" value="SNB68524.1"/>
    <property type="molecule type" value="Genomic_DNA"/>
</dbReference>